<dbReference type="CDD" id="cd08474">
    <property type="entry name" value="PBP2_CrgA_like_5"/>
    <property type="match status" value="1"/>
</dbReference>
<dbReference type="RefSeq" id="WP_046107596.1">
    <property type="nucleotide sequence ID" value="NZ_JZEX01000058.1"/>
</dbReference>
<evidence type="ECO:0000256" key="3">
    <source>
        <dbReference type="ARBA" id="ARBA00023125"/>
    </source>
</evidence>
<evidence type="ECO:0000256" key="4">
    <source>
        <dbReference type="ARBA" id="ARBA00023163"/>
    </source>
</evidence>
<evidence type="ECO:0000259" key="5">
    <source>
        <dbReference type="PROSITE" id="PS50931"/>
    </source>
</evidence>
<feature type="domain" description="HTH lysR-type" evidence="5">
    <location>
        <begin position="4"/>
        <end position="61"/>
    </location>
</feature>
<dbReference type="InterPro" id="IPR058163">
    <property type="entry name" value="LysR-type_TF_proteobact-type"/>
</dbReference>
<dbReference type="SUPFAM" id="SSF46785">
    <property type="entry name" value="Winged helix' DNA-binding domain"/>
    <property type="match status" value="1"/>
</dbReference>
<dbReference type="PRINTS" id="PR00039">
    <property type="entry name" value="HTHLYSR"/>
</dbReference>
<proteinExistence type="inferred from homology"/>
<dbReference type="OrthoDB" id="9813056at2"/>
<evidence type="ECO:0000256" key="1">
    <source>
        <dbReference type="ARBA" id="ARBA00009437"/>
    </source>
</evidence>
<dbReference type="STRING" id="443610.VE25_05545"/>
<dbReference type="InterPro" id="IPR005119">
    <property type="entry name" value="LysR_subst-bd"/>
</dbReference>
<keyword evidence="4" id="KW-0804">Transcription</keyword>
<dbReference type="PANTHER" id="PTHR30537:SF1">
    <property type="entry name" value="HTH-TYPE TRANSCRIPTIONAL REGULATOR PGRR"/>
    <property type="match status" value="1"/>
</dbReference>
<keyword evidence="2" id="KW-0805">Transcription regulation</keyword>
<dbReference type="InterPro" id="IPR000847">
    <property type="entry name" value="LysR_HTH_N"/>
</dbReference>
<evidence type="ECO:0000313" key="7">
    <source>
        <dbReference type="Proteomes" id="UP000033632"/>
    </source>
</evidence>
<comment type="similarity">
    <text evidence="1">Belongs to the LysR transcriptional regulatory family.</text>
</comment>
<dbReference type="EMBL" id="JZEX01000058">
    <property type="protein sequence ID" value="KKB12799.1"/>
    <property type="molecule type" value="Genomic_DNA"/>
</dbReference>
<comment type="caution">
    <text evidence="6">The sequence shown here is derived from an EMBL/GenBank/DDBJ whole genome shotgun (WGS) entry which is preliminary data.</text>
</comment>
<dbReference type="PROSITE" id="PS50931">
    <property type="entry name" value="HTH_LYSR"/>
    <property type="match status" value="1"/>
</dbReference>
<dbReference type="Pfam" id="PF03466">
    <property type="entry name" value="LysR_substrate"/>
    <property type="match status" value="1"/>
</dbReference>
<dbReference type="SUPFAM" id="SSF53850">
    <property type="entry name" value="Periplasmic binding protein-like II"/>
    <property type="match status" value="1"/>
</dbReference>
<keyword evidence="3" id="KW-0238">DNA-binding</keyword>
<protein>
    <submittedName>
        <fullName evidence="6">LysR family transcriptional regulator</fullName>
    </submittedName>
</protein>
<dbReference type="Proteomes" id="UP000033632">
    <property type="component" value="Unassembled WGS sequence"/>
</dbReference>
<dbReference type="PANTHER" id="PTHR30537">
    <property type="entry name" value="HTH-TYPE TRANSCRIPTIONAL REGULATOR"/>
    <property type="match status" value="1"/>
</dbReference>
<reference evidence="6 7" key="1">
    <citation type="submission" date="2015-03" db="EMBL/GenBank/DDBJ databases">
        <authorList>
            <person name="Hassan Y.I."/>
            <person name="Lepp D."/>
            <person name="Li X.-Z."/>
            <person name="Zhou T."/>
        </authorList>
    </citation>
    <scope>NUCLEOTIDE SEQUENCE [LARGE SCALE GENOMIC DNA]</scope>
    <source>
        <strain evidence="6 7">BD-c194</strain>
    </source>
</reference>
<evidence type="ECO:0000313" key="6">
    <source>
        <dbReference type="EMBL" id="KKB12799.1"/>
    </source>
</evidence>
<name>A0A0F5FVB2_9HYPH</name>
<dbReference type="Gene3D" id="1.10.10.10">
    <property type="entry name" value="Winged helix-like DNA-binding domain superfamily/Winged helix DNA-binding domain"/>
    <property type="match status" value="1"/>
</dbReference>
<evidence type="ECO:0000256" key="2">
    <source>
        <dbReference type="ARBA" id="ARBA00023015"/>
    </source>
</evidence>
<sequence>MQREDLNDLLWFVAVANERSFTRAAAKLGTSQSTLSHTIKRLEARMGLRLLTRTTRSVAPTEAGERVLRSFAPRIEEIEADISQLMALRDKPSGTVRITVSDHAFQTLVWPRLKRVLDDYPDIRLEFSIDNGLRNIVEERFDAGVRLGESLDKDMIAVRIGPDWRLVVVASPDYFARHPMPEAPQDLVHHSCINHRQLRGGGLYAWEFAKDGRELRVRVEGQLTFNTTFAMVDAVLDGYGVAYVPEDLVGGLIAEGRLKQVLDDWTPTFAGYHLYYPSRRQISPAMAVVVGALRYRS</sequence>
<keyword evidence="7" id="KW-1185">Reference proteome</keyword>
<dbReference type="InterPro" id="IPR036390">
    <property type="entry name" value="WH_DNA-bd_sf"/>
</dbReference>
<gene>
    <name evidence="6" type="ORF">VE25_05545</name>
</gene>
<accession>A0A0F5FVB2</accession>
<dbReference type="AlphaFoldDB" id="A0A0F5FVB2"/>
<dbReference type="Gene3D" id="3.40.190.290">
    <property type="match status" value="1"/>
</dbReference>
<dbReference type="FunFam" id="3.40.190.290:FF:000012">
    <property type="entry name" value="Transcriptional regulator, LysR family"/>
    <property type="match status" value="1"/>
</dbReference>
<dbReference type="GO" id="GO:0043565">
    <property type="term" value="F:sequence-specific DNA binding"/>
    <property type="evidence" value="ECO:0007669"/>
    <property type="project" value="TreeGrafter"/>
</dbReference>
<organism evidence="6 7">
    <name type="scientific">Devosia geojensis</name>
    <dbReference type="NCBI Taxonomy" id="443610"/>
    <lineage>
        <taxon>Bacteria</taxon>
        <taxon>Pseudomonadati</taxon>
        <taxon>Pseudomonadota</taxon>
        <taxon>Alphaproteobacteria</taxon>
        <taxon>Hyphomicrobiales</taxon>
        <taxon>Devosiaceae</taxon>
        <taxon>Devosia</taxon>
    </lineage>
</organism>
<dbReference type="Pfam" id="PF00126">
    <property type="entry name" value="HTH_1"/>
    <property type="match status" value="1"/>
</dbReference>
<dbReference type="GO" id="GO:0006351">
    <property type="term" value="P:DNA-templated transcription"/>
    <property type="evidence" value="ECO:0007669"/>
    <property type="project" value="TreeGrafter"/>
</dbReference>
<dbReference type="FunFam" id="1.10.10.10:FF:000001">
    <property type="entry name" value="LysR family transcriptional regulator"/>
    <property type="match status" value="1"/>
</dbReference>
<dbReference type="GO" id="GO:0003700">
    <property type="term" value="F:DNA-binding transcription factor activity"/>
    <property type="evidence" value="ECO:0007669"/>
    <property type="project" value="InterPro"/>
</dbReference>
<dbReference type="InterPro" id="IPR036388">
    <property type="entry name" value="WH-like_DNA-bd_sf"/>
</dbReference>
<dbReference type="PATRIC" id="fig|443610.3.peg.3661"/>